<dbReference type="SUPFAM" id="SSF52540">
    <property type="entry name" value="P-loop containing nucleoside triphosphate hydrolases"/>
    <property type="match status" value="1"/>
</dbReference>
<dbReference type="Pfam" id="PF00271">
    <property type="entry name" value="Helicase_C"/>
    <property type="match status" value="1"/>
</dbReference>
<evidence type="ECO:0000256" key="6">
    <source>
        <dbReference type="PROSITE-ProRule" id="PRU00552"/>
    </source>
</evidence>
<keyword evidence="13" id="KW-1185">Reference proteome</keyword>
<evidence type="ECO:0000256" key="2">
    <source>
        <dbReference type="ARBA" id="ARBA00022741"/>
    </source>
</evidence>
<dbReference type="Proteomes" id="UP000078512">
    <property type="component" value="Unassembled WGS sequence"/>
</dbReference>
<evidence type="ECO:0000259" key="10">
    <source>
        <dbReference type="PROSITE" id="PS51194"/>
    </source>
</evidence>
<protein>
    <recommendedName>
        <fullName evidence="1">RNA helicase</fullName>
        <ecNumber evidence="1">3.6.4.13</ecNumber>
    </recommendedName>
</protein>
<evidence type="ECO:0000313" key="13">
    <source>
        <dbReference type="Proteomes" id="UP000078512"/>
    </source>
</evidence>
<dbReference type="PANTHER" id="PTHR47958">
    <property type="entry name" value="ATP-DEPENDENT RNA HELICASE DBP3"/>
    <property type="match status" value="1"/>
</dbReference>
<organism evidence="12 13">
    <name type="scientific">Linnemannia elongata AG-77</name>
    <dbReference type="NCBI Taxonomy" id="1314771"/>
    <lineage>
        <taxon>Eukaryota</taxon>
        <taxon>Fungi</taxon>
        <taxon>Fungi incertae sedis</taxon>
        <taxon>Mucoromycota</taxon>
        <taxon>Mortierellomycotina</taxon>
        <taxon>Mortierellomycetes</taxon>
        <taxon>Mortierellales</taxon>
        <taxon>Mortierellaceae</taxon>
        <taxon>Linnemannia</taxon>
    </lineage>
</organism>
<evidence type="ECO:0000259" key="9">
    <source>
        <dbReference type="PROSITE" id="PS51192"/>
    </source>
</evidence>
<dbReference type="PROSITE" id="PS51195">
    <property type="entry name" value="Q_MOTIF"/>
    <property type="match status" value="1"/>
</dbReference>
<feature type="domain" description="Helicase C-terminal" evidence="10">
    <location>
        <begin position="358"/>
        <end position="502"/>
    </location>
</feature>
<keyword evidence="3 7" id="KW-0378">Hydrolase</keyword>
<dbReference type="Pfam" id="PF00270">
    <property type="entry name" value="DEAD"/>
    <property type="match status" value="1"/>
</dbReference>
<dbReference type="InterPro" id="IPR001650">
    <property type="entry name" value="Helicase_C-like"/>
</dbReference>
<proteinExistence type="inferred from homology"/>
<dbReference type="PROSITE" id="PS00039">
    <property type="entry name" value="DEAD_ATP_HELICASE"/>
    <property type="match status" value="1"/>
</dbReference>
<dbReference type="CDD" id="cd18787">
    <property type="entry name" value="SF2_C_DEAD"/>
    <property type="match status" value="1"/>
</dbReference>
<feature type="region of interest" description="Disordered" evidence="8">
    <location>
        <begin position="502"/>
        <end position="532"/>
    </location>
</feature>
<evidence type="ECO:0000256" key="4">
    <source>
        <dbReference type="ARBA" id="ARBA00022806"/>
    </source>
</evidence>
<reference evidence="12 13" key="1">
    <citation type="submission" date="2016-05" db="EMBL/GenBank/DDBJ databases">
        <title>Genome sequencing reveals origins of a unique bacterial endosymbiosis in the earliest lineages of terrestrial Fungi.</title>
        <authorList>
            <consortium name="DOE Joint Genome Institute"/>
            <person name="Uehling J."/>
            <person name="Gryganskyi A."/>
            <person name="Hameed K."/>
            <person name="Tschaplinski T."/>
            <person name="Misztal P."/>
            <person name="Wu S."/>
            <person name="Desiro A."/>
            <person name="Vande Pol N."/>
            <person name="Du Z.-Y."/>
            <person name="Zienkiewicz A."/>
            <person name="Zienkiewicz K."/>
            <person name="Morin E."/>
            <person name="Tisserant E."/>
            <person name="Splivallo R."/>
            <person name="Hainaut M."/>
            <person name="Henrissat B."/>
            <person name="Ohm R."/>
            <person name="Kuo A."/>
            <person name="Yan J."/>
            <person name="Lipzen A."/>
            <person name="Nolan M."/>
            <person name="Labutti K."/>
            <person name="Barry K."/>
            <person name="Goldstein A."/>
            <person name="Labbe J."/>
            <person name="Schadt C."/>
            <person name="Tuskan G."/>
            <person name="Grigoriev I."/>
            <person name="Martin F."/>
            <person name="Vilgalys R."/>
            <person name="Bonito G."/>
        </authorList>
    </citation>
    <scope>NUCLEOTIDE SEQUENCE [LARGE SCALE GENOMIC DNA]</scope>
    <source>
        <strain evidence="12 13">AG-77</strain>
    </source>
</reference>
<dbReference type="OrthoDB" id="434041at2759"/>
<dbReference type="PROSITE" id="PS51194">
    <property type="entry name" value="HELICASE_CTER"/>
    <property type="match status" value="1"/>
</dbReference>
<keyword evidence="4 7" id="KW-0347">Helicase</keyword>
<comment type="similarity">
    <text evidence="7">Belongs to the DEAD box helicase family.</text>
</comment>
<dbReference type="InterPro" id="IPR014014">
    <property type="entry name" value="RNA_helicase_DEAD_Q_motif"/>
</dbReference>
<evidence type="ECO:0000256" key="5">
    <source>
        <dbReference type="ARBA" id="ARBA00022840"/>
    </source>
</evidence>
<feature type="short sequence motif" description="Q motif" evidence="6">
    <location>
        <begin position="89"/>
        <end position="117"/>
    </location>
</feature>
<dbReference type="EC" id="3.6.4.13" evidence="1"/>
<dbReference type="SMART" id="SM00487">
    <property type="entry name" value="DEXDc"/>
    <property type="match status" value="1"/>
</dbReference>
<dbReference type="InterPro" id="IPR027417">
    <property type="entry name" value="P-loop_NTPase"/>
</dbReference>
<name>A0A197KA37_9FUNG</name>
<dbReference type="InterPro" id="IPR011545">
    <property type="entry name" value="DEAD/DEAH_box_helicase_dom"/>
</dbReference>
<accession>A0A197KA37</accession>
<dbReference type="GO" id="GO:0016787">
    <property type="term" value="F:hydrolase activity"/>
    <property type="evidence" value="ECO:0007669"/>
    <property type="project" value="UniProtKB-KW"/>
</dbReference>
<dbReference type="GO" id="GO:0003676">
    <property type="term" value="F:nucleic acid binding"/>
    <property type="evidence" value="ECO:0007669"/>
    <property type="project" value="InterPro"/>
</dbReference>
<evidence type="ECO:0000256" key="3">
    <source>
        <dbReference type="ARBA" id="ARBA00022801"/>
    </source>
</evidence>
<evidence type="ECO:0000256" key="8">
    <source>
        <dbReference type="SAM" id="MobiDB-lite"/>
    </source>
</evidence>
<dbReference type="GO" id="GO:0005524">
    <property type="term" value="F:ATP binding"/>
    <property type="evidence" value="ECO:0007669"/>
    <property type="project" value="UniProtKB-KW"/>
</dbReference>
<gene>
    <name evidence="12" type="ORF">K457DRAFT_854586</name>
</gene>
<dbReference type="PROSITE" id="PS51192">
    <property type="entry name" value="HELICASE_ATP_BIND_1"/>
    <property type="match status" value="1"/>
</dbReference>
<dbReference type="GO" id="GO:0003724">
    <property type="term" value="F:RNA helicase activity"/>
    <property type="evidence" value="ECO:0007669"/>
    <property type="project" value="UniProtKB-EC"/>
</dbReference>
<dbReference type="InterPro" id="IPR000629">
    <property type="entry name" value="RNA-helicase_DEAD-box_CS"/>
</dbReference>
<evidence type="ECO:0000256" key="1">
    <source>
        <dbReference type="ARBA" id="ARBA00012552"/>
    </source>
</evidence>
<dbReference type="InterPro" id="IPR014001">
    <property type="entry name" value="Helicase_ATP-bd"/>
</dbReference>
<dbReference type="Gene3D" id="3.40.50.300">
    <property type="entry name" value="P-loop containing nucleotide triphosphate hydrolases"/>
    <property type="match status" value="2"/>
</dbReference>
<evidence type="ECO:0000313" key="12">
    <source>
        <dbReference type="EMBL" id="OAQ33551.1"/>
    </source>
</evidence>
<evidence type="ECO:0000259" key="11">
    <source>
        <dbReference type="PROSITE" id="PS51195"/>
    </source>
</evidence>
<dbReference type="EMBL" id="KV442020">
    <property type="protein sequence ID" value="OAQ33551.1"/>
    <property type="molecule type" value="Genomic_DNA"/>
</dbReference>
<evidence type="ECO:0000256" key="7">
    <source>
        <dbReference type="RuleBase" id="RU000492"/>
    </source>
</evidence>
<sequence>MRTRGGHRDLPTVHISAQSQRQIQGSRSATLHKESIRLLFFFHNHTSTSIQKSDQDKDQDQTGHQHTTTRNVMTLDRFHSSDVHINEDLDFSSLVSNPVLLKGLTESGYQRPSPIQLKTIPMGRLGLDMIAQAKSGTGKTVVFSVIAIETVLSQLPKDILANNTSSSGSGLKSQQQQQHPRAVIIAPTREIAVQIQDVIVNILQGGLNKVITCVAMIGGMPIQKDKENLKRCSIVVGTPGRVLSLVETGHLDTSNVRLFVMDEADKLMEDLYRDDVFKICKGLGPKKQVMAFSATYDDDLLAHLDKLVKNPVYVMLTNGTPELEGVLQFYKTVNLSQEQQASSVFMRQTYLMEAKFAELEGIFTHTPFYQAIVFLNHTRRATDLVKFLARRGWPAMHIASGISQVERLAVMEKARKFELRVLVCSDLIARGIDIDRVNLVVNMDLPRDPETYLHRIGRTGRYGTTGLAVSIVDDTELKTIEILKNDFSISLNELSANDKTYSDLSQQSKNRHHERPLQAAGDTGYGRKGRGG</sequence>
<feature type="domain" description="DEAD-box RNA helicase Q" evidence="11">
    <location>
        <begin position="89"/>
        <end position="117"/>
    </location>
</feature>
<dbReference type="STRING" id="1314771.A0A197KA37"/>
<keyword evidence="2 7" id="KW-0547">Nucleotide-binding</keyword>
<feature type="domain" description="Helicase ATP-binding" evidence="9">
    <location>
        <begin position="120"/>
        <end position="314"/>
    </location>
</feature>
<keyword evidence="5 7" id="KW-0067">ATP-binding</keyword>
<dbReference type="SMART" id="SM00490">
    <property type="entry name" value="HELICc"/>
    <property type="match status" value="1"/>
</dbReference>
<dbReference type="AlphaFoldDB" id="A0A197KA37"/>